<dbReference type="Pfam" id="PF01638">
    <property type="entry name" value="HxlR"/>
    <property type="match status" value="1"/>
</dbReference>
<dbReference type="RefSeq" id="WP_229249174.1">
    <property type="nucleotide sequence ID" value="NZ_CP056775.1"/>
</dbReference>
<dbReference type="PROSITE" id="PS51118">
    <property type="entry name" value="HTH_HXLR"/>
    <property type="match status" value="1"/>
</dbReference>
<keyword evidence="2" id="KW-0238">DNA-binding</keyword>
<name>A0ABX7I4H3_9BACT</name>
<keyword evidence="6" id="KW-1185">Reference proteome</keyword>
<dbReference type="InterPro" id="IPR036388">
    <property type="entry name" value="WH-like_DNA-bd_sf"/>
</dbReference>
<keyword evidence="1" id="KW-0805">Transcription regulation</keyword>
<dbReference type="SUPFAM" id="SSF46785">
    <property type="entry name" value="Winged helix' DNA-binding domain"/>
    <property type="match status" value="1"/>
</dbReference>
<evidence type="ECO:0000256" key="3">
    <source>
        <dbReference type="ARBA" id="ARBA00023163"/>
    </source>
</evidence>
<sequence>MSIFNNNSQRKPSMAECNARLNAVGDALYVIGGKWMLRIIIALSEGNRRFNDIQRAVPGISPRVLSNELKNMELNGFVRRNVYTDIPVVIEYELTAYSATLDNVLTSLMDWGQMHRERIRHEALAHS</sequence>
<evidence type="ECO:0000313" key="6">
    <source>
        <dbReference type="Proteomes" id="UP000612680"/>
    </source>
</evidence>
<dbReference type="Proteomes" id="UP000612680">
    <property type="component" value="Chromosome"/>
</dbReference>
<organism evidence="5 6">
    <name type="scientific">Dyadobacter sandarakinus</name>
    <dbReference type="NCBI Taxonomy" id="2747268"/>
    <lineage>
        <taxon>Bacteria</taxon>
        <taxon>Pseudomonadati</taxon>
        <taxon>Bacteroidota</taxon>
        <taxon>Cytophagia</taxon>
        <taxon>Cytophagales</taxon>
        <taxon>Spirosomataceae</taxon>
        <taxon>Dyadobacter</taxon>
    </lineage>
</organism>
<evidence type="ECO:0000256" key="1">
    <source>
        <dbReference type="ARBA" id="ARBA00023015"/>
    </source>
</evidence>
<dbReference type="Gene3D" id="1.10.10.10">
    <property type="entry name" value="Winged helix-like DNA-binding domain superfamily/Winged helix DNA-binding domain"/>
    <property type="match status" value="1"/>
</dbReference>
<keyword evidence="3" id="KW-0804">Transcription</keyword>
<accession>A0ABX7I4H3</accession>
<protein>
    <submittedName>
        <fullName evidence="5">Helix-turn-helix transcriptional regulator</fullName>
    </submittedName>
</protein>
<evidence type="ECO:0000313" key="5">
    <source>
        <dbReference type="EMBL" id="QRR00986.1"/>
    </source>
</evidence>
<dbReference type="EMBL" id="CP056775">
    <property type="protein sequence ID" value="QRR00986.1"/>
    <property type="molecule type" value="Genomic_DNA"/>
</dbReference>
<dbReference type="InterPro" id="IPR036390">
    <property type="entry name" value="WH_DNA-bd_sf"/>
</dbReference>
<feature type="domain" description="HTH hxlR-type" evidence="4">
    <location>
        <begin position="17"/>
        <end position="120"/>
    </location>
</feature>
<gene>
    <name evidence="5" type="ORF">HWI92_08775</name>
</gene>
<reference evidence="5 6" key="1">
    <citation type="submission" date="2020-06" db="EMBL/GenBank/DDBJ databases">
        <title>Dyadobacter sandarakinus sp. nov., isolated from the soil of the Arctic Yellow River Station.</title>
        <authorList>
            <person name="Zhang Y."/>
            <person name="Peng F."/>
        </authorList>
    </citation>
    <scope>NUCLEOTIDE SEQUENCE [LARGE SCALE GENOMIC DNA]</scope>
    <source>
        <strain evidence="5 6">Q3-56</strain>
    </source>
</reference>
<dbReference type="PANTHER" id="PTHR33204">
    <property type="entry name" value="TRANSCRIPTIONAL REGULATOR, MARR FAMILY"/>
    <property type="match status" value="1"/>
</dbReference>
<dbReference type="InterPro" id="IPR002577">
    <property type="entry name" value="HTH_HxlR"/>
</dbReference>
<evidence type="ECO:0000259" key="4">
    <source>
        <dbReference type="PROSITE" id="PS51118"/>
    </source>
</evidence>
<evidence type="ECO:0000256" key="2">
    <source>
        <dbReference type="ARBA" id="ARBA00023125"/>
    </source>
</evidence>
<proteinExistence type="predicted"/>